<dbReference type="PROSITE" id="PS51257">
    <property type="entry name" value="PROKAR_LIPOPROTEIN"/>
    <property type="match status" value="1"/>
</dbReference>
<dbReference type="PANTHER" id="PTHR30203">
    <property type="entry name" value="OUTER MEMBRANE CATION EFFLUX PROTEIN"/>
    <property type="match status" value="1"/>
</dbReference>
<comment type="caution">
    <text evidence="3">The sequence shown here is derived from an EMBL/GenBank/DDBJ whole genome shotgun (WGS) entry which is preliminary data.</text>
</comment>
<dbReference type="PANTHER" id="PTHR30203:SF33">
    <property type="entry name" value="BLR4455 PROTEIN"/>
    <property type="match status" value="1"/>
</dbReference>
<dbReference type="RefSeq" id="WP_186776177.1">
    <property type="nucleotide sequence ID" value="NZ_SJPX01000002.1"/>
</dbReference>
<keyword evidence="4" id="KW-1185">Reference proteome</keyword>
<dbReference type="Proteomes" id="UP000317977">
    <property type="component" value="Unassembled WGS sequence"/>
</dbReference>
<dbReference type="Gene3D" id="1.20.1600.10">
    <property type="entry name" value="Outer membrane efflux proteins (OEP)"/>
    <property type="match status" value="2"/>
</dbReference>
<protein>
    <recommendedName>
        <fullName evidence="5">Outer membrane efflux protein</fullName>
    </recommendedName>
</protein>
<keyword evidence="2" id="KW-0732">Signal</keyword>
<evidence type="ECO:0000256" key="2">
    <source>
        <dbReference type="SAM" id="SignalP"/>
    </source>
</evidence>
<dbReference type="EMBL" id="SJPX01000002">
    <property type="protein sequence ID" value="TWU56061.1"/>
    <property type="molecule type" value="Genomic_DNA"/>
</dbReference>
<dbReference type="AlphaFoldDB" id="A0A5C6F994"/>
<proteinExistence type="predicted"/>
<reference evidence="3 4" key="1">
    <citation type="submission" date="2019-02" db="EMBL/GenBank/DDBJ databases">
        <title>Deep-cultivation of Planctomycetes and their phenomic and genomic characterization uncovers novel biology.</title>
        <authorList>
            <person name="Wiegand S."/>
            <person name="Jogler M."/>
            <person name="Boedeker C."/>
            <person name="Pinto D."/>
            <person name="Vollmers J."/>
            <person name="Rivas-Marin E."/>
            <person name="Kohn T."/>
            <person name="Peeters S.H."/>
            <person name="Heuer A."/>
            <person name="Rast P."/>
            <person name="Oberbeckmann S."/>
            <person name="Bunk B."/>
            <person name="Jeske O."/>
            <person name="Meyerdierks A."/>
            <person name="Storesund J.E."/>
            <person name="Kallscheuer N."/>
            <person name="Luecker S."/>
            <person name="Lage O.M."/>
            <person name="Pohl T."/>
            <person name="Merkel B.J."/>
            <person name="Hornburger P."/>
            <person name="Mueller R.-W."/>
            <person name="Bruemmer F."/>
            <person name="Labrenz M."/>
            <person name="Spormann A.M."/>
            <person name="Op Den Camp H."/>
            <person name="Overmann J."/>
            <person name="Amann R."/>
            <person name="Jetten M.S.M."/>
            <person name="Mascher T."/>
            <person name="Medema M.H."/>
            <person name="Devos D.P."/>
            <person name="Kaster A.-K."/>
            <person name="Ovreas L."/>
            <person name="Rohde M."/>
            <person name="Galperin M.Y."/>
            <person name="Jogler C."/>
        </authorList>
    </citation>
    <scope>NUCLEOTIDE SEQUENCE [LARGE SCALE GENOMIC DNA]</scope>
    <source>
        <strain evidence="3 4">Poly59</strain>
    </source>
</reference>
<evidence type="ECO:0000313" key="3">
    <source>
        <dbReference type="EMBL" id="TWU56061.1"/>
    </source>
</evidence>
<keyword evidence="1" id="KW-0175">Coiled coil</keyword>
<organism evidence="3 4">
    <name type="scientific">Rubripirellula reticaptiva</name>
    <dbReference type="NCBI Taxonomy" id="2528013"/>
    <lineage>
        <taxon>Bacteria</taxon>
        <taxon>Pseudomonadati</taxon>
        <taxon>Planctomycetota</taxon>
        <taxon>Planctomycetia</taxon>
        <taxon>Pirellulales</taxon>
        <taxon>Pirellulaceae</taxon>
        <taxon>Rubripirellula</taxon>
    </lineage>
</organism>
<accession>A0A5C6F994</accession>
<sequence precursor="true">MNIHRNLTAVAPMMAVSLAMLASIMAVSTGCHRQQYRKQADCEAHALIAEKSSHVARPPSSPVRIDVDRRSRMFNPFDLDFQPMPLDDPSSYRYMQCVDGRRGYPMWEAAGLTNTSESPDWWQFLPLDDDGVLVLNLENAVQIALLHSPDYQAQVEQLYLSALQVSAERFAFDTQFFGGAQTFLTADGPRRRGAGGDSSTRFEIGPNSNGRRDLALQRSFATGGELVAGVANSIVWELSGPNTQSATTVLDFSLIQPLLRRAGRDRVLEDLTFAERALLANVRSFERYRRSFFLNVTVGRSIESTLRGGGFSSGGLGNNVPAVSVGNVGSAGGYLGLLQTQLRIRNQEENIARQSEFLLVLEDTLIELLTTIPDDAESIVRQRLQVAQSRSSLLRSQSDLVNQQATYQRSVDAFLRTLGLPPYICAKLNDSFLDQFELIDRTLLLRREELSALRSKVGVLNVAILERNSFDIDPDTDLPESTLQWSEELAKTLETLRDELEPLAEFNRTLIADDLPAVAKDVETFNESLAERQKQNEELMKVYNTEQQSICGLLNVSEIDESIFDIDELKNLGPQLKSSYVRLKERFESYTAKITKLQERLDEVLDEEGGDLEPAKLSETLRDDLILASQDLLSNLGDDVLALQLIQARARTERVVLPSVDISPEAAFEIARKNRRDLANARASLVDNWRAIEVVADDLESTLDLEFSGDMQNVGNNPLDLRTNTGRLRVGLRWDAPITRLLERNAYRTTLIRYEQSKRDYYGLEDGIWQLLRAEIRQMQANRLTFELGRQSVRIAAQQIELNADIRAIGDARGRSAGPTAARDAISALSDLLDAQNGLLNIFVNYEVVRRGLDFDLGTMEITPEGLWIEPGELSPEYLLTLPGTTSGGLIDGQCTNCCLPYNPLPPEPSFKSFLQTTSGVPTQSDTGIAPALMIEAGGINELVPSSVESADSAAGSASIEPVDVKALPTELTF</sequence>
<evidence type="ECO:0008006" key="5">
    <source>
        <dbReference type="Google" id="ProtNLM"/>
    </source>
</evidence>
<evidence type="ECO:0000313" key="4">
    <source>
        <dbReference type="Proteomes" id="UP000317977"/>
    </source>
</evidence>
<name>A0A5C6F994_9BACT</name>
<dbReference type="SUPFAM" id="SSF56954">
    <property type="entry name" value="Outer membrane efflux proteins (OEP)"/>
    <property type="match status" value="2"/>
</dbReference>
<gene>
    <name evidence="3" type="ORF">Poly59_23650</name>
</gene>
<dbReference type="InterPro" id="IPR010131">
    <property type="entry name" value="MdtP/NodT-like"/>
</dbReference>
<feature type="coiled-coil region" evidence="1">
    <location>
        <begin position="580"/>
        <end position="607"/>
    </location>
</feature>
<evidence type="ECO:0000256" key="1">
    <source>
        <dbReference type="SAM" id="Coils"/>
    </source>
</evidence>
<feature type="signal peptide" evidence="2">
    <location>
        <begin position="1"/>
        <end position="22"/>
    </location>
</feature>
<feature type="chain" id="PRO_5022754126" description="Outer membrane efflux protein" evidence="2">
    <location>
        <begin position="23"/>
        <end position="974"/>
    </location>
</feature>